<evidence type="ECO:0000313" key="2">
    <source>
        <dbReference type="Proteomes" id="UP001055072"/>
    </source>
</evidence>
<dbReference type="EMBL" id="MU274900">
    <property type="protein sequence ID" value="KAI0094346.1"/>
    <property type="molecule type" value="Genomic_DNA"/>
</dbReference>
<reference evidence="1" key="1">
    <citation type="journal article" date="2021" name="Environ. Microbiol.">
        <title>Gene family expansions and transcriptome signatures uncover fungal adaptations to wood decay.</title>
        <authorList>
            <person name="Hage H."/>
            <person name="Miyauchi S."/>
            <person name="Viragh M."/>
            <person name="Drula E."/>
            <person name="Min B."/>
            <person name="Chaduli D."/>
            <person name="Navarro D."/>
            <person name="Favel A."/>
            <person name="Norest M."/>
            <person name="Lesage-Meessen L."/>
            <person name="Balint B."/>
            <person name="Merenyi Z."/>
            <person name="de Eugenio L."/>
            <person name="Morin E."/>
            <person name="Martinez A.T."/>
            <person name="Baldrian P."/>
            <person name="Stursova M."/>
            <person name="Martinez M.J."/>
            <person name="Novotny C."/>
            <person name="Magnuson J.K."/>
            <person name="Spatafora J.W."/>
            <person name="Maurice S."/>
            <person name="Pangilinan J."/>
            <person name="Andreopoulos W."/>
            <person name="LaButti K."/>
            <person name="Hundley H."/>
            <person name="Na H."/>
            <person name="Kuo A."/>
            <person name="Barry K."/>
            <person name="Lipzen A."/>
            <person name="Henrissat B."/>
            <person name="Riley R."/>
            <person name="Ahrendt S."/>
            <person name="Nagy L.G."/>
            <person name="Grigoriev I.V."/>
            <person name="Martin F."/>
            <person name="Rosso M.N."/>
        </authorList>
    </citation>
    <scope>NUCLEOTIDE SEQUENCE</scope>
    <source>
        <strain evidence="1">CBS 384.51</strain>
    </source>
</reference>
<gene>
    <name evidence="1" type="ORF">BDY19DRAFT_912353</name>
</gene>
<dbReference type="Proteomes" id="UP001055072">
    <property type="component" value="Unassembled WGS sequence"/>
</dbReference>
<organism evidence="1 2">
    <name type="scientific">Irpex rosettiformis</name>
    <dbReference type="NCBI Taxonomy" id="378272"/>
    <lineage>
        <taxon>Eukaryota</taxon>
        <taxon>Fungi</taxon>
        <taxon>Dikarya</taxon>
        <taxon>Basidiomycota</taxon>
        <taxon>Agaricomycotina</taxon>
        <taxon>Agaricomycetes</taxon>
        <taxon>Polyporales</taxon>
        <taxon>Irpicaceae</taxon>
        <taxon>Irpex</taxon>
    </lineage>
</organism>
<evidence type="ECO:0000313" key="1">
    <source>
        <dbReference type="EMBL" id="KAI0094346.1"/>
    </source>
</evidence>
<keyword evidence="2" id="KW-1185">Reference proteome</keyword>
<name>A0ACB8UJJ1_9APHY</name>
<protein>
    <submittedName>
        <fullName evidence="1">Uncharacterized protein</fullName>
    </submittedName>
</protein>
<proteinExistence type="predicted"/>
<sequence>MYPNHLCLVTHWSHVSPLIIYHTPFALISDFPSFKSLPCPFPPSPSDFPLPSLRHLAVVLTSPGAPPQKTSTISIFPNAPLNNMSNSAVSSDSAMSSSPSSPQQLPSPSRLPSYRSSYCGRYHPYGRRVSKGGHRGRSVDLMKTIDMRFDNRASLSLSVVDEEDEYELERPRSGVEGEGEADIESTTAFSPSDEDHQRPRRFGGKRTAGMLVRRRSFTDIVVVRVLFLLPPLLPIFFAHTRCSGIRDTKILTSTLMHS</sequence>
<accession>A0ACB8UJJ1</accession>
<comment type="caution">
    <text evidence="1">The sequence shown here is derived from an EMBL/GenBank/DDBJ whole genome shotgun (WGS) entry which is preliminary data.</text>
</comment>